<dbReference type="EMBL" id="CP162513">
    <property type="protein sequence ID" value="XDI07634.1"/>
    <property type="molecule type" value="Genomic_DNA"/>
</dbReference>
<name>A0AB39BMP1_9MICO</name>
<protein>
    <submittedName>
        <fullName evidence="1">Winged helix-turn-helix transcriptional regulator</fullName>
    </submittedName>
</protein>
<dbReference type="SUPFAM" id="SSF46785">
    <property type="entry name" value="Winged helix' DNA-binding domain"/>
    <property type="match status" value="1"/>
</dbReference>
<organism evidence="1">
    <name type="scientific">Herbiconiux sp. A18JL235</name>
    <dbReference type="NCBI Taxonomy" id="3152363"/>
    <lineage>
        <taxon>Bacteria</taxon>
        <taxon>Bacillati</taxon>
        <taxon>Actinomycetota</taxon>
        <taxon>Actinomycetes</taxon>
        <taxon>Micrococcales</taxon>
        <taxon>Microbacteriaceae</taxon>
        <taxon>Herbiconiux</taxon>
    </lineage>
</organism>
<geneLocation type="plasmid" evidence="1">
    <name>unnamed2</name>
</geneLocation>
<accession>A0AB39BMP1</accession>
<reference evidence="1" key="1">
    <citation type="submission" date="2024-05" db="EMBL/GenBank/DDBJ databases">
        <title>Herbiconiux sp. A18JL235.</title>
        <authorList>
            <person name="Zhang G."/>
        </authorList>
    </citation>
    <scope>NUCLEOTIDE SEQUENCE</scope>
    <source>
        <strain evidence="1">A18JL235</strain>
        <plasmid evidence="1">unnamed2</plasmid>
    </source>
</reference>
<dbReference type="Pfam" id="PF13412">
    <property type="entry name" value="HTH_24"/>
    <property type="match status" value="1"/>
</dbReference>
<evidence type="ECO:0000313" key="1">
    <source>
        <dbReference type="EMBL" id="XDI07634.1"/>
    </source>
</evidence>
<gene>
    <name evidence="1" type="ORF">ABFY20_20195</name>
</gene>
<dbReference type="InterPro" id="IPR036390">
    <property type="entry name" value="WH_DNA-bd_sf"/>
</dbReference>
<keyword evidence="1" id="KW-0614">Plasmid</keyword>
<dbReference type="InterPro" id="IPR011991">
    <property type="entry name" value="ArsR-like_HTH"/>
</dbReference>
<dbReference type="Gene3D" id="1.10.10.10">
    <property type="entry name" value="Winged helix-like DNA-binding domain superfamily/Winged helix DNA-binding domain"/>
    <property type="match status" value="1"/>
</dbReference>
<dbReference type="AlphaFoldDB" id="A0AB39BMP1"/>
<sequence>MPTNVEAAYRAISGNSRLLTLRYVLDHPNSTVLEIAEATGVSPASARVSLFDLENAGYVTVDVDGKRNGISVHYSVNRPQFVDDVTQLWAWIIR</sequence>
<dbReference type="RefSeq" id="WP_368499999.1">
    <property type="nucleotide sequence ID" value="NZ_CP162513.1"/>
</dbReference>
<dbReference type="CDD" id="cd00090">
    <property type="entry name" value="HTH_ARSR"/>
    <property type="match status" value="1"/>
</dbReference>
<dbReference type="InterPro" id="IPR036388">
    <property type="entry name" value="WH-like_DNA-bd_sf"/>
</dbReference>
<proteinExistence type="predicted"/>